<proteinExistence type="predicted"/>
<accession>A0AAW0KAM7</accession>
<dbReference type="Proteomes" id="UP000237347">
    <property type="component" value="Unassembled WGS sequence"/>
</dbReference>
<protein>
    <submittedName>
        <fullName evidence="1">Uncharacterized protein</fullName>
    </submittedName>
</protein>
<dbReference type="AlphaFoldDB" id="A0AAW0KAM7"/>
<name>A0AAW0KAM7_QUESU</name>
<evidence type="ECO:0000313" key="2">
    <source>
        <dbReference type="Proteomes" id="UP000237347"/>
    </source>
</evidence>
<sequence length="91" mass="10525">MFTYPYPYPHQGQTLLPSRSNVGRMIMHPLFFILILSYQLYHCNAHLGLNLVIGLLAVNPRFLIEIQLCSNTLYVPAFANVQLHHFPFPQN</sequence>
<reference evidence="1 2" key="1">
    <citation type="journal article" date="2018" name="Sci. Data">
        <title>The draft genome sequence of cork oak.</title>
        <authorList>
            <person name="Ramos A.M."/>
            <person name="Usie A."/>
            <person name="Barbosa P."/>
            <person name="Barros P.M."/>
            <person name="Capote T."/>
            <person name="Chaves I."/>
            <person name="Simoes F."/>
            <person name="Abreu I."/>
            <person name="Carrasquinho I."/>
            <person name="Faro C."/>
            <person name="Guimaraes J.B."/>
            <person name="Mendonca D."/>
            <person name="Nobrega F."/>
            <person name="Rodrigues L."/>
            <person name="Saibo N.J.M."/>
            <person name="Varela M.C."/>
            <person name="Egas C."/>
            <person name="Matos J."/>
            <person name="Miguel C.M."/>
            <person name="Oliveira M.M."/>
            <person name="Ricardo C.P."/>
            <person name="Goncalves S."/>
        </authorList>
    </citation>
    <scope>NUCLEOTIDE SEQUENCE [LARGE SCALE GENOMIC DNA]</scope>
    <source>
        <strain evidence="2">cv. HL8</strain>
    </source>
</reference>
<gene>
    <name evidence="1" type="ORF">CFP56_023097</name>
</gene>
<keyword evidence="2" id="KW-1185">Reference proteome</keyword>
<evidence type="ECO:0000313" key="1">
    <source>
        <dbReference type="EMBL" id="KAK7835800.1"/>
    </source>
</evidence>
<comment type="caution">
    <text evidence="1">The sequence shown here is derived from an EMBL/GenBank/DDBJ whole genome shotgun (WGS) entry which is preliminary data.</text>
</comment>
<dbReference type="EMBL" id="PKMF04000364">
    <property type="protein sequence ID" value="KAK7835800.1"/>
    <property type="molecule type" value="Genomic_DNA"/>
</dbReference>
<organism evidence="1 2">
    <name type="scientific">Quercus suber</name>
    <name type="common">Cork oak</name>
    <dbReference type="NCBI Taxonomy" id="58331"/>
    <lineage>
        <taxon>Eukaryota</taxon>
        <taxon>Viridiplantae</taxon>
        <taxon>Streptophyta</taxon>
        <taxon>Embryophyta</taxon>
        <taxon>Tracheophyta</taxon>
        <taxon>Spermatophyta</taxon>
        <taxon>Magnoliopsida</taxon>
        <taxon>eudicotyledons</taxon>
        <taxon>Gunneridae</taxon>
        <taxon>Pentapetalae</taxon>
        <taxon>rosids</taxon>
        <taxon>fabids</taxon>
        <taxon>Fagales</taxon>
        <taxon>Fagaceae</taxon>
        <taxon>Quercus</taxon>
    </lineage>
</organism>